<dbReference type="Pfam" id="PF19081">
    <property type="entry name" value="Ig_7"/>
    <property type="match status" value="2"/>
</dbReference>
<dbReference type="EMBL" id="JAAJBV010000004">
    <property type="protein sequence ID" value="NHM04356.1"/>
    <property type="molecule type" value="Genomic_DNA"/>
</dbReference>
<sequence length="686" mass="74188">MIAIKKLFLILLLLSGFVYSQNIAPVLTATGNQIYCPQSSLPIVTNMSIIDPDDIGIQAMYVQISSGYVLGQDTLTLTGVHPTITTSWNATEGKLTLSGVSGNPTYFEFTAAIEAIVFSNTSINPSGQRVFSITVGQANYLESTDHYYQYIPNTGISWLNAKNAAASSTYYGLQGYLATITSMDEVQISGIQASGAGWIGGTDEETEGVWKWASGPEIGTVFWNGGINGSTPNFSFWNTNEPNNQGEEDYAHVTAPGVGQAGSWNDLSLTGATSGNYQPKGYIVEYGGMPGDPVLHISTTATITIPQITSFTNASNCGNGTVTLQASANIGNVNWYANSTGGSPIFTGNTFTTPTLNTTTNYYVDTFPMGCSTGTRTMITATINEIPTTSFTQPIPICQNTNTTINATSTIGTINWYDSLTSTTPLFIGNSFTTPTLNTTTTYYFEANNNGCLSNRTAVTITILPIPIVNDDTISFCEGTFTQLQSEINSATYLWSTGETTQNITIVAAGNYSVVITNSLGCSATKNFLVTTNPIPEIDSVKVQIDGITINTINSGNFLYSIDGTNFSSSNFFSIINGGLYNAYVKDIYECGIDIQSFVFISTPTFFTPNNDGNNDSWFVKGTQFFPNAKTYIFDRYGKLLTTLHTNNLVWDGSFNNERMPAADYWFSTEIPETNQIIKGHFSLLR</sequence>
<accession>A0ABX0IB39</accession>
<dbReference type="Gene3D" id="3.10.100.10">
    <property type="entry name" value="Mannose-Binding Protein A, subunit A"/>
    <property type="match status" value="1"/>
</dbReference>
<dbReference type="RefSeq" id="WP_166236405.1">
    <property type="nucleotide sequence ID" value="NZ_JAAJBV010000004.1"/>
</dbReference>
<evidence type="ECO:0000313" key="3">
    <source>
        <dbReference type="Proteomes" id="UP000761423"/>
    </source>
</evidence>
<dbReference type="PROSITE" id="PS50041">
    <property type="entry name" value="C_TYPE_LECTIN_2"/>
    <property type="match status" value="1"/>
</dbReference>
<dbReference type="InterPro" id="IPR016187">
    <property type="entry name" value="CTDL_fold"/>
</dbReference>
<dbReference type="InterPro" id="IPR034007">
    <property type="entry name" value="CTLD_bac"/>
</dbReference>
<dbReference type="SUPFAM" id="SSF56436">
    <property type="entry name" value="C-type lectin-like"/>
    <property type="match status" value="1"/>
</dbReference>
<dbReference type="Pfam" id="PF13585">
    <property type="entry name" value="CHU_C"/>
    <property type="match status" value="1"/>
</dbReference>
<evidence type="ECO:0000313" key="2">
    <source>
        <dbReference type="EMBL" id="NHM04356.1"/>
    </source>
</evidence>
<evidence type="ECO:0000259" key="1">
    <source>
        <dbReference type="PROSITE" id="PS50041"/>
    </source>
</evidence>
<proteinExistence type="predicted"/>
<dbReference type="InterPro" id="IPR016186">
    <property type="entry name" value="C-type_lectin-like/link_sf"/>
</dbReference>
<protein>
    <submittedName>
        <fullName evidence="2">T9SS type B sorting domain-containing protein</fullName>
    </submittedName>
</protein>
<name>A0ABX0IB39_9FLAO</name>
<gene>
    <name evidence="2" type="ORF">G4L40_06500</name>
</gene>
<reference evidence="2 3" key="1">
    <citation type="submission" date="2020-02" db="EMBL/GenBank/DDBJ databases">
        <authorList>
            <person name="Chen W.-M."/>
        </authorList>
    </citation>
    <scope>NUCLEOTIDE SEQUENCE [LARGE SCALE GENOMIC DNA]</scope>
    <source>
        <strain evidence="2 3">TWA-26</strain>
    </source>
</reference>
<feature type="domain" description="C-type lectin" evidence="1">
    <location>
        <begin position="143"/>
        <end position="266"/>
    </location>
</feature>
<dbReference type="InterPro" id="IPR026341">
    <property type="entry name" value="T9SS_type_B"/>
</dbReference>
<dbReference type="NCBIfam" id="TIGR04131">
    <property type="entry name" value="Bac_Flav_CTERM"/>
    <property type="match status" value="1"/>
</dbReference>
<keyword evidence="3" id="KW-1185">Reference proteome</keyword>
<dbReference type="InterPro" id="IPR044023">
    <property type="entry name" value="Ig_7"/>
</dbReference>
<dbReference type="InterPro" id="IPR001304">
    <property type="entry name" value="C-type_lectin-like"/>
</dbReference>
<comment type="caution">
    <text evidence="2">The sequence shown here is derived from an EMBL/GenBank/DDBJ whole genome shotgun (WGS) entry which is preliminary data.</text>
</comment>
<organism evidence="2 3">
    <name type="scientific">Flavobacterium celericrescens</name>
    <dbReference type="NCBI Taxonomy" id="2709780"/>
    <lineage>
        <taxon>Bacteria</taxon>
        <taxon>Pseudomonadati</taxon>
        <taxon>Bacteroidota</taxon>
        <taxon>Flavobacteriia</taxon>
        <taxon>Flavobacteriales</taxon>
        <taxon>Flavobacteriaceae</taxon>
        <taxon>Flavobacterium</taxon>
    </lineage>
</organism>
<dbReference type="Proteomes" id="UP000761423">
    <property type="component" value="Unassembled WGS sequence"/>
</dbReference>
<dbReference type="CDD" id="cd03603">
    <property type="entry name" value="CLECT_VCBS"/>
    <property type="match status" value="1"/>
</dbReference>